<dbReference type="Proteomes" id="UP001224997">
    <property type="component" value="Unassembled WGS sequence"/>
</dbReference>
<proteinExistence type="predicted"/>
<comment type="caution">
    <text evidence="2">The sequence shown here is derived from an EMBL/GenBank/DDBJ whole genome shotgun (WGS) entry which is preliminary data.</text>
</comment>
<accession>A0ABT9J8G8</accession>
<reference evidence="2 3" key="1">
    <citation type="submission" date="2023-08" db="EMBL/GenBank/DDBJ databases">
        <authorList>
            <person name="Park J.-S."/>
        </authorList>
    </citation>
    <scope>NUCLEOTIDE SEQUENCE [LARGE SCALE GENOMIC DNA]</scope>
    <source>
        <strain evidence="2 3">2205BS29-5</strain>
    </source>
</reference>
<dbReference type="EMBL" id="JAVAMQ010000002">
    <property type="protein sequence ID" value="MDP5305929.1"/>
    <property type="molecule type" value="Genomic_DNA"/>
</dbReference>
<feature type="chain" id="PRO_5045409241" evidence="1">
    <location>
        <begin position="21"/>
        <end position="137"/>
    </location>
</feature>
<evidence type="ECO:0000313" key="3">
    <source>
        <dbReference type="Proteomes" id="UP001224997"/>
    </source>
</evidence>
<feature type="signal peptide" evidence="1">
    <location>
        <begin position="1"/>
        <end position="20"/>
    </location>
</feature>
<name>A0ABT9J8G8_9RHOB</name>
<sequence>MKNIVLALLLSLVAVVPAVADDWALDGYDVVSYLRGGQPVPGRSDIATMWKGRQWHFATEENRARFEADPRAYMPGFGGLCPVSLSMGRAQEGDPRHFVIIGKRLYLLRSQLAEQQIMAAPRDVLMRAKRTWIKLRQ</sequence>
<dbReference type="RefSeq" id="WP_305961807.1">
    <property type="nucleotide sequence ID" value="NZ_JAVAMQ010000002.1"/>
</dbReference>
<organism evidence="2 3">
    <name type="scientific">Paracoccus spongiarum</name>
    <dbReference type="NCBI Taxonomy" id="3064387"/>
    <lineage>
        <taxon>Bacteria</taxon>
        <taxon>Pseudomonadati</taxon>
        <taxon>Pseudomonadota</taxon>
        <taxon>Alphaproteobacteria</taxon>
        <taxon>Rhodobacterales</taxon>
        <taxon>Paracoccaceae</taxon>
        <taxon>Paracoccus</taxon>
    </lineage>
</organism>
<keyword evidence="1" id="KW-0732">Signal</keyword>
<keyword evidence="3" id="KW-1185">Reference proteome</keyword>
<gene>
    <name evidence="2" type="ORF">Q5Y72_02325</name>
</gene>
<protein>
    <submittedName>
        <fullName evidence="2">YHS domain-containing (Seleno)protein</fullName>
    </submittedName>
</protein>
<evidence type="ECO:0000313" key="2">
    <source>
        <dbReference type="EMBL" id="MDP5305929.1"/>
    </source>
</evidence>
<dbReference type="NCBIfam" id="NF041384">
    <property type="entry name" value="YHS_seleno_dom"/>
    <property type="match status" value="1"/>
</dbReference>
<evidence type="ECO:0000256" key="1">
    <source>
        <dbReference type="SAM" id="SignalP"/>
    </source>
</evidence>